<dbReference type="Gene3D" id="3.30.420.10">
    <property type="entry name" value="Ribonuclease H-like superfamily/Ribonuclease H"/>
    <property type="match status" value="1"/>
</dbReference>
<protein>
    <recommendedName>
        <fullName evidence="2">Integrase catalytic domain-containing protein</fullName>
    </recommendedName>
</protein>
<evidence type="ECO:0000313" key="3">
    <source>
        <dbReference type="EMBL" id="KAH9638576.1"/>
    </source>
</evidence>
<dbReference type="FunFam" id="3.30.420.10:FF:000032">
    <property type="entry name" value="Retrovirus-related Pol polyprotein from transposon 297-like Protein"/>
    <property type="match status" value="1"/>
</dbReference>
<dbReference type="SUPFAM" id="SSF53098">
    <property type="entry name" value="Ribonuclease H-like"/>
    <property type="match status" value="1"/>
</dbReference>
<reference evidence="3" key="1">
    <citation type="journal article" date="2021" name="G3 (Bethesda)">
        <title>Genome and transcriptome analysis of the beet armyworm Spodoptera exigua reveals targets for pest control. .</title>
        <authorList>
            <person name="Simon S."/>
            <person name="Breeschoten T."/>
            <person name="Jansen H.J."/>
            <person name="Dirks R.P."/>
            <person name="Schranz M.E."/>
            <person name="Ros V.I.D."/>
        </authorList>
    </citation>
    <scope>NUCLEOTIDE SEQUENCE</scope>
    <source>
        <strain evidence="3">TB_SE_WUR_2020</strain>
    </source>
</reference>
<dbReference type="Proteomes" id="UP000814243">
    <property type="component" value="Unassembled WGS sequence"/>
</dbReference>
<feature type="domain" description="Integrase catalytic" evidence="2">
    <location>
        <begin position="114"/>
        <end position="283"/>
    </location>
</feature>
<dbReference type="InterPro" id="IPR050951">
    <property type="entry name" value="Retrovirus_Pol_polyprotein"/>
</dbReference>
<evidence type="ECO:0000259" key="2">
    <source>
        <dbReference type="PROSITE" id="PS50994"/>
    </source>
</evidence>
<dbReference type="InterPro" id="IPR001584">
    <property type="entry name" value="Integrase_cat-core"/>
</dbReference>
<organism evidence="3 4">
    <name type="scientific">Spodoptera exigua</name>
    <name type="common">Beet armyworm</name>
    <name type="synonym">Noctua fulgens</name>
    <dbReference type="NCBI Taxonomy" id="7107"/>
    <lineage>
        <taxon>Eukaryota</taxon>
        <taxon>Metazoa</taxon>
        <taxon>Ecdysozoa</taxon>
        <taxon>Arthropoda</taxon>
        <taxon>Hexapoda</taxon>
        <taxon>Insecta</taxon>
        <taxon>Pterygota</taxon>
        <taxon>Neoptera</taxon>
        <taxon>Endopterygota</taxon>
        <taxon>Lepidoptera</taxon>
        <taxon>Glossata</taxon>
        <taxon>Ditrysia</taxon>
        <taxon>Noctuoidea</taxon>
        <taxon>Noctuidae</taxon>
        <taxon>Amphipyrinae</taxon>
        <taxon>Spodoptera</taxon>
    </lineage>
</organism>
<dbReference type="GO" id="GO:0003676">
    <property type="term" value="F:nucleic acid binding"/>
    <property type="evidence" value="ECO:0007669"/>
    <property type="project" value="InterPro"/>
</dbReference>
<evidence type="ECO:0000256" key="1">
    <source>
        <dbReference type="SAM" id="MobiDB-lite"/>
    </source>
</evidence>
<dbReference type="Pfam" id="PF00665">
    <property type="entry name" value="rve"/>
    <property type="match status" value="1"/>
</dbReference>
<accession>A0A922MKE6</accession>
<feature type="region of interest" description="Disordered" evidence="1">
    <location>
        <begin position="1"/>
        <end position="23"/>
    </location>
</feature>
<feature type="compositionally biased region" description="Polar residues" evidence="1">
    <location>
        <begin position="1"/>
        <end position="13"/>
    </location>
</feature>
<proteinExistence type="predicted"/>
<gene>
    <name evidence="3" type="ORF">HF086_000977</name>
</gene>
<name>A0A922MKE6_SPOEX</name>
<dbReference type="InterPro" id="IPR012337">
    <property type="entry name" value="RNaseH-like_sf"/>
</dbReference>
<comment type="caution">
    <text evidence="3">The sequence shown here is derived from an EMBL/GenBank/DDBJ whole genome shotgun (WGS) entry which is preliminary data.</text>
</comment>
<sequence length="397" mass="46176">MTSNNDNELINSDSTDKGTDQPRVVELTTIPKEGVELQFIKGNELNKVNINDKTNIKESKTLIYLKKEKTLYIKLVSPSQMTRRAFVRELGLEEDIKNYVQKCEKCQKEKYSRYTKEPMTITTTATEAFQKIFMDVVGPLERDEENFSYILTIQCELTKYIEAYPMKTKSTKEVAEKFVNNFILRFGIPEIIATDRGTEFISTTFQEVCNLLHINKLTSTAYHHQSIGALENSHKSLGTYLRIQTDNHSGHWSKWIAYWCFAYNTSVHTETKFTPFELVFGKQANLPSNLTIHPEPIYNHESYPLELKYRLQLSQTEARENLIKSKMIRKIKYDKNCNPVVYKPNDKVLIKNENRNKLTSIYSGPYIVVRDISPNVEILDNGKIKLIHKNRTKLFKN</sequence>
<dbReference type="AlphaFoldDB" id="A0A922MKE6"/>
<dbReference type="PANTHER" id="PTHR37984:SF15">
    <property type="entry name" value="INTEGRASE CATALYTIC DOMAIN-CONTAINING PROTEIN"/>
    <property type="match status" value="1"/>
</dbReference>
<dbReference type="InterPro" id="IPR036397">
    <property type="entry name" value="RNaseH_sf"/>
</dbReference>
<dbReference type="PANTHER" id="PTHR37984">
    <property type="entry name" value="PROTEIN CBG26694"/>
    <property type="match status" value="1"/>
</dbReference>
<dbReference type="PROSITE" id="PS50994">
    <property type="entry name" value="INTEGRASE"/>
    <property type="match status" value="1"/>
</dbReference>
<dbReference type="GO" id="GO:0015074">
    <property type="term" value="P:DNA integration"/>
    <property type="evidence" value="ECO:0007669"/>
    <property type="project" value="InterPro"/>
</dbReference>
<dbReference type="EMBL" id="JACEFF010000386">
    <property type="protein sequence ID" value="KAH9638576.1"/>
    <property type="molecule type" value="Genomic_DNA"/>
</dbReference>
<evidence type="ECO:0000313" key="4">
    <source>
        <dbReference type="Proteomes" id="UP000814243"/>
    </source>
</evidence>